<sequence>MTSCDSWQRGYNLRLRTCYRIGNRFTRYFFNTAIEIIEFSVLREHFEGCNCFPYSLRPIRRMTSKKCLKFLRRPVLSVWICPKKFSICRLDSFSKSFSTI</sequence>
<organism evidence="1">
    <name type="scientific">anaerobic digester metagenome</name>
    <dbReference type="NCBI Taxonomy" id="1263854"/>
    <lineage>
        <taxon>unclassified sequences</taxon>
        <taxon>metagenomes</taxon>
        <taxon>ecological metagenomes</taxon>
    </lineage>
</organism>
<protein>
    <submittedName>
        <fullName evidence="1">Uncharacterized protein</fullName>
    </submittedName>
</protein>
<reference evidence="1" key="1">
    <citation type="submission" date="2019-03" db="EMBL/GenBank/DDBJ databases">
        <authorList>
            <person name="Hao L."/>
        </authorList>
    </citation>
    <scope>NUCLEOTIDE SEQUENCE</scope>
</reference>
<evidence type="ECO:0000313" key="1">
    <source>
        <dbReference type="EMBL" id="VFU16328.1"/>
    </source>
</evidence>
<dbReference type="EMBL" id="CAADRM010000119">
    <property type="protein sequence ID" value="VFU16328.1"/>
    <property type="molecule type" value="Genomic_DNA"/>
</dbReference>
<proteinExistence type="predicted"/>
<accession>A0A485M2Q7</accession>
<dbReference type="AlphaFoldDB" id="A0A485M2Q7"/>
<gene>
    <name evidence="1" type="ORF">SCFA_540001</name>
</gene>
<name>A0A485M2Q7_9ZZZZ</name>